<dbReference type="InterPro" id="IPR052172">
    <property type="entry name" value="UxaA_altronate/galactarate_dh"/>
</dbReference>
<evidence type="ECO:0000313" key="3">
    <source>
        <dbReference type="EMBL" id="GGE29382.1"/>
    </source>
</evidence>
<sequence length="104" mass="11486">MADGYRTVMMNPGDKVAVALTPIPAGTLLTVTCRGRSFQVQVKEDIRFGHKFAVCPIRQGEDIVKYGKVIGVAVRNIDEGEHVHVHNLEGKRGRGDRIAGFRKE</sequence>
<evidence type="ECO:0000256" key="1">
    <source>
        <dbReference type="ARBA" id="ARBA00023239"/>
    </source>
</evidence>
<reference evidence="3" key="1">
    <citation type="journal article" date="2014" name="Int. J. Syst. Evol. Microbiol.">
        <title>Complete genome sequence of Corynebacterium casei LMG S-19264T (=DSM 44701T), isolated from a smear-ripened cheese.</title>
        <authorList>
            <consortium name="US DOE Joint Genome Institute (JGI-PGF)"/>
            <person name="Walter F."/>
            <person name="Albersmeier A."/>
            <person name="Kalinowski J."/>
            <person name="Ruckert C."/>
        </authorList>
    </citation>
    <scope>NUCLEOTIDE SEQUENCE</scope>
    <source>
        <strain evidence="3">CGMCC 1.15179</strain>
    </source>
</reference>
<dbReference type="GO" id="GO:0019698">
    <property type="term" value="P:D-galacturonate catabolic process"/>
    <property type="evidence" value="ECO:0007669"/>
    <property type="project" value="TreeGrafter"/>
</dbReference>
<protein>
    <submittedName>
        <fullName evidence="3">D-galactarate dehydratase</fullName>
    </submittedName>
</protein>
<feature type="domain" description="SAF" evidence="2">
    <location>
        <begin position="14"/>
        <end position="89"/>
    </location>
</feature>
<accession>A0A8J2VL28</accession>
<keyword evidence="4" id="KW-1185">Reference proteome</keyword>
<dbReference type="SMART" id="SM00858">
    <property type="entry name" value="SAF"/>
    <property type="match status" value="1"/>
</dbReference>
<dbReference type="Pfam" id="PF08666">
    <property type="entry name" value="SAF"/>
    <property type="match status" value="1"/>
</dbReference>
<dbReference type="PANTHER" id="PTHR30536">
    <property type="entry name" value="ALTRONATE/GALACTARATE DEHYDRATASE"/>
    <property type="match status" value="1"/>
</dbReference>
<reference evidence="3" key="2">
    <citation type="submission" date="2020-09" db="EMBL/GenBank/DDBJ databases">
        <authorList>
            <person name="Sun Q."/>
            <person name="Zhou Y."/>
        </authorList>
    </citation>
    <scope>NUCLEOTIDE SEQUENCE</scope>
    <source>
        <strain evidence="3">CGMCC 1.15179</strain>
    </source>
</reference>
<dbReference type="Proteomes" id="UP000625210">
    <property type="component" value="Unassembled WGS sequence"/>
</dbReference>
<dbReference type="Gene3D" id="2.30.130.110">
    <property type="match status" value="1"/>
</dbReference>
<dbReference type="PANTHER" id="PTHR30536:SF5">
    <property type="entry name" value="ALTRONATE DEHYDRATASE"/>
    <property type="match status" value="1"/>
</dbReference>
<evidence type="ECO:0000313" key="4">
    <source>
        <dbReference type="Proteomes" id="UP000625210"/>
    </source>
</evidence>
<dbReference type="InterPro" id="IPR013974">
    <property type="entry name" value="SAF"/>
</dbReference>
<proteinExistence type="predicted"/>
<dbReference type="GO" id="GO:0016829">
    <property type="term" value="F:lyase activity"/>
    <property type="evidence" value="ECO:0007669"/>
    <property type="project" value="UniProtKB-KW"/>
</dbReference>
<dbReference type="CDD" id="cd11613">
    <property type="entry name" value="SAF_AH_GD"/>
    <property type="match status" value="1"/>
</dbReference>
<dbReference type="RefSeq" id="WP_188649104.1">
    <property type="nucleotide sequence ID" value="NZ_BMHQ01000021.1"/>
</dbReference>
<evidence type="ECO:0000259" key="2">
    <source>
        <dbReference type="SMART" id="SM00858"/>
    </source>
</evidence>
<name>A0A8J2VL28_9BACL</name>
<dbReference type="AlphaFoldDB" id="A0A8J2VL28"/>
<keyword evidence="1" id="KW-0456">Lyase</keyword>
<organism evidence="3 4">
    <name type="scientific">Marinithermofilum abyssi</name>
    <dbReference type="NCBI Taxonomy" id="1571185"/>
    <lineage>
        <taxon>Bacteria</taxon>
        <taxon>Bacillati</taxon>
        <taxon>Bacillota</taxon>
        <taxon>Bacilli</taxon>
        <taxon>Bacillales</taxon>
        <taxon>Thermoactinomycetaceae</taxon>
        <taxon>Marinithermofilum</taxon>
    </lineage>
</organism>
<dbReference type="EMBL" id="BMHQ01000021">
    <property type="protein sequence ID" value="GGE29382.1"/>
    <property type="molecule type" value="Genomic_DNA"/>
</dbReference>
<gene>
    <name evidence="3" type="ORF">GCM10011571_34400</name>
</gene>
<comment type="caution">
    <text evidence="3">The sequence shown here is derived from an EMBL/GenBank/DDBJ whole genome shotgun (WGS) entry which is preliminary data.</text>
</comment>
<dbReference type="InterPro" id="IPR044144">
    <property type="entry name" value="SAF_UxaA/GarD"/>
</dbReference>